<dbReference type="FunFam" id="2.60.40.10:FF:000463">
    <property type="entry name" value="Immunoglobulin heavy constant gamma 1"/>
    <property type="match status" value="1"/>
</dbReference>
<dbReference type="InterPro" id="IPR003006">
    <property type="entry name" value="Ig/MHC_CS"/>
</dbReference>
<dbReference type="Proteomes" id="UP000007646">
    <property type="component" value="Unassembled WGS sequence"/>
</dbReference>
<reference evidence="4" key="3">
    <citation type="submission" date="2025-09" db="UniProtKB">
        <authorList>
            <consortium name="Ensembl"/>
        </authorList>
    </citation>
    <scope>IDENTIFICATION</scope>
    <source>
        <strain evidence="4">Isolate ISIS603380</strain>
    </source>
</reference>
<dbReference type="PROSITE" id="PS00290">
    <property type="entry name" value="IG_MHC"/>
    <property type="match status" value="1"/>
</dbReference>
<dbReference type="PANTHER" id="PTHR23411">
    <property type="entry name" value="TAPASIN"/>
    <property type="match status" value="1"/>
</dbReference>
<dbReference type="FunFam" id="2.60.40.10:FF:001129">
    <property type="entry name" value="Immunoglobulin heavy constant gamma 1"/>
    <property type="match status" value="1"/>
</dbReference>
<dbReference type="PROSITE" id="PS50835">
    <property type="entry name" value="IG_LIKE"/>
    <property type="match status" value="3"/>
</dbReference>
<dbReference type="HOGENOM" id="CLU_030625_0_0_1"/>
<reference evidence="4" key="2">
    <citation type="submission" date="2025-08" db="UniProtKB">
        <authorList>
            <consortium name="Ensembl"/>
        </authorList>
    </citation>
    <scope>IDENTIFICATION</scope>
    <source>
        <strain evidence="4">Isolate ISIS603380</strain>
    </source>
</reference>
<dbReference type="SUPFAM" id="SSF48726">
    <property type="entry name" value="Immunoglobulin"/>
    <property type="match status" value="3"/>
</dbReference>
<dbReference type="Gene3D" id="2.60.40.10">
    <property type="entry name" value="Immunoglobulins"/>
    <property type="match status" value="3"/>
</dbReference>
<dbReference type="SMART" id="SM00407">
    <property type="entry name" value="IGc1"/>
    <property type="match status" value="3"/>
</dbReference>
<dbReference type="FunFam" id="2.60.40.10:FF:001540">
    <property type="entry name" value="Immunoglobulin heavy constant gamma 1"/>
    <property type="match status" value="1"/>
</dbReference>
<keyword evidence="1" id="KW-0393">Immunoglobulin domain</keyword>
<dbReference type="AlphaFoldDB" id="G3UNP6"/>
<evidence type="ECO:0000259" key="3">
    <source>
        <dbReference type="PROSITE" id="PS50835"/>
    </source>
</evidence>
<evidence type="ECO:0000313" key="5">
    <source>
        <dbReference type="Proteomes" id="UP000007646"/>
    </source>
</evidence>
<dbReference type="InterPro" id="IPR013783">
    <property type="entry name" value="Ig-like_fold"/>
</dbReference>
<name>G3UNP6_LOXAF</name>
<keyword evidence="2" id="KW-0812">Transmembrane</keyword>
<dbReference type="InterPro" id="IPR007110">
    <property type="entry name" value="Ig-like_dom"/>
</dbReference>
<feature type="transmembrane region" description="Helical" evidence="2">
    <location>
        <begin position="337"/>
        <end position="362"/>
    </location>
</feature>
<feature type="domain" description="Ig-like" evidence="3">
    <location>
        <begin position="114"/>
        <end position="213"/>
    </location>
</feature>
<feature type="domain" description="Ig-like" evidence="3">
    <location>
        <begin position="222"/>
        <end position="316"/>
    </location>
</feature>
<dbReference type="GeneTree" id="ENSGT00940000162793"/>
<sequence>ASTTAPSVFPLAPGCGTTPDSQVALACLVANYFPEPVTVSWNNGAPSGAHTFPAVLQSSGLYSLSSLVTVPKSWASKTYTCNVAHSASNTKVDKKIVPRPCKTQCFQCPGPAAPSVFIFPPKPKDVLKISLTPEVTCLVVDISQEDEKVQFTWYVDGIKVNTAKTSQPERQSNTTYHVVSALPISHQDWLKGKEFKCEVTSSAFPSPAVKVISKAKGQPHEPQVYALPPHQDELTKDKVSLTCLVKGFYPSDIDVTWQPESEKSYANTEAQLEADGTFFLYSKLTVPKDSWQQGKTYSCVVLHEALHNHHIQKTVSASPELHLDESCVEAQDGELDGLWTTISIFIMLFLLSVCYSATITLFKVKWIFSSVVEMKRTIVPDYKNMIGQAA</sequence>
<protein>
    <recommendedName>
        <fullName evidence="3">Ig-like domain-containing protein</fullName>
    </recommendedName>
</protein>
<keyword evidence="2" id="KW-0472">Membrane</keyword>
<dbReference type="OMA" id="EEMENNW"/>
<evidence type="ECO:0000256" key="2">
    <source>
        <dbReference type="SAM" id="Phobius"/>
    </source>
</evidence>
<dbReference type="InterPro" id="IPR050380">
    <property type="entry name" value="Immune_Resp_Modulators"/>
</dbReference>
<reference evidence="4 5" key="1">
    <citation type="submission" date="2009-06" db="EMBL/GenBank/DDBJ databases">
        <title>The Genome Sequence of Loxodonta africana (African elephant).</title>
        <authorList>
            <person name="Di Palma F."/>
            <person name="Heiman D."/>
            <person name="Young S."/>
            <person name="Johnson J."/>
            <person name="Lander E.S."/>
            <person name="Lindblad-Toh K."/>
        </authorList>
    </citation>
    <scope>NUCLEOTIDE SEQUENCE [LARGE SCALE GENOMIC DNA]</scope>
    <source>
        <strain evidence="4 5">Isolate ISIS603380</strain>
    </source>
</reference>
<dbReference type="InterPro" id="IPR036179">
    <property type="entry name" value="Ig-like_dom_sf"/>
</dbReference>
<dbReference type="InterPro" id="IPR003597">
    <property type="entry name" value="Ig_C1-set"/>
</dbReference>
<dbReference type="Ensembl" id="ENSLAFT00000028106.1">
    <property type="protein sequence ID" value="ENSLAFP00000029455.1"/>
    <property type="gene ID" value="ENSLAFG00000028884.1"/>
</dbReference>
<dbReference type="Pfam" id="PF07654">
    <property type="entry name" value="C1-set"/>
    <property type="match status" value="3"/>
</dbReference>
<keyword evidence="5" id="KW-1185">Reference proteome</keyword>
<keyword evidence="2" id="KW-1133">Transmembrane helix</keyword>
<accession>G3UNP6</accession>
<organism evidence="4 5">
    <name type="scientific">Loxodonta africana</name>
    <name type="common">African elephant</name>
    <dbReference type="NCBI Taxonomy" id="9785"/>
    <lineage>
        <taxon>Eukaryota</taxon>
        <taxon>Metazoa</taxon>
        <taxon>Chordata</taxon>
        <taxon>Craniata</taxon>
        <taxon>Vertebrata</taxon>
        <taxon>Euteleostomi</taxon>
        <taxon>Mammalia</taxon>
        <taxon>Eutheria</taxon>
        <taxon>Afrotheria</taxon>
        <taxon>Proboscidea</taxon>
        <taxon>Elephantidae</taxon>
        <taxon>Loxodonta</taxon>
    </lineage>
</organism>
<evidence type="ECO:0000313" key="4">
    <source>
        <dbReference type="Ensembl" id="ENSLAFP00000029455.1"/>
    </source>
</evidence>
<evidence type="ECO:0000256" key="1">
    <source>
        <dbReference type="ARBA" id="ARBA00023319"/>
    </source>
</evidence>
<proteinExistence type="predicted"/>
<dbReference type="CDD" id="cd05768">
    <property type="entry name" value="IgC1_CH3_IgAGD_CH4_IgAEM"/>
    <property type="match status" value="1"/>
</dbReference>
<feature type="domain" description="Ig-like" evidence="3">
    <location>
        <begin position="6"/>
        <end position="97"/>
    </location>
</feature>